<dbReference type="RefSeq" id="WP_189569139.1">
    <property type="nucleotide sequence ID" value="NZ_BMXI01000005.1"/>
</dbReference>
<comment type="cofactor">
    <cofactor evidence="1">
        <name>FAD</name>
        <dbReference type="ChEBI" id="CHEBI:57692"/>
    </cofactor>
</comment>
<dbReference type="Proteomes" id="UP000644507">
    <property type="component" value="Unassembled WGS sequence"/>
</dbReference>
<name>A0A918TJ46_9BACT</name>
<dbReference type="SUPFAM" id="SSF160996">
    <property type="entry name" value="HI0933 insert domain-like"/>
    <property type="match status" value="1"/>
</dbReference>
<dbReference type="Gene3D" id="2.40.30.10">
    <property type="entry name" value="Translation factors"/>
    <property type="match status" value="1"/>
</dbReference>
<evidence type="ECO:0000313" key="7">
    <source>
        <dbReference type="Proteomes" id="UP000644507"/>
    </source>
</evidence>
<gene>
    <name evidence="6" type="ORF">GCM10007100_14990</name>
</gene>
<dbReference type="InterPro" id="IPR036188">
    <property type="entry name" value="FAD/NAD-bd_sf"/>
</dbReference>
<evidence type="ECO:0000259" key="4">
    <source>
        <dbReference type="Pfam" id="PF03486"/>
    </source>
</evidence>
<protein>
    <submittedName>
        <fullName evidence="6">Flavoprotein</fullName>
    </submittedName>
</protein>
<dbReference type="PANTHER" id="PTHR42887">
    <property type="entry name" value="OS12G0638800 PROTEIN"/>
    <property type="match status" value="1"/>
</dbReference>
<accession>A0A918TJ46</accession>
<proteinExistence type="predicted"/>
<dbReference type="Pfam" id="PF03486">
    <property type="entry name" value="HI0933_like"/>
    <property type="match status" value="1"/>
</dbReference>
<feature type="domain" description="RsdA/BaiN/AoA(So)-like Rossmann fold-like" evidence="4">
    <location>
        <begin position="7"/>
        <end position="404"/>
    </location>
</feature>
<keyword evidence="3" id="KW-0274">FAD</keyword>
<sequence length="416" mass="45109">MSKDHHQLIVIGGGAAGFFGAIAAAEQGVERVLILEKSKEVLTKVRISGGGRCNVTHDCLDPRELVKSYPRGHRSLHGPFHRFHAADTIAWFEDHGVTLKTETDGRMFPSSNTSETIVNCLTNAARQSGIEVRTRCKVTGLKALAEGGYEILLDDGASLTTRHVLIATGGLRGAEARETVRDAGHEFSTPVPSLFTFHIDDARLADLQGVSVPSATVSAMGQKMVGPVLITHWGLSGPGILRLSAWAAREFAECRYHFTLLVNWTGSLRSDEVEIILAKERKANSTRSIRKRSLIEGITIRFWGRLCEAAGIEDGQTWANLTKQQTQNLINQLCAAEFQVTGKSTNKDEFVTCGGVHLKDLNLKTMESKAHPGLHFAGEVLDIDGITGGFNFQAAWTTGYLAGSAIAESEQAHPCP</sequence>
<reference evidence="6" key="2">
    <citation type="submission" date="2020-09" db="EMBL/GenBank/DDBJ databases">
        <authorList>
            <person name="Sun Q."/>
            <person name="Kim S."/>
        </authorList>
    </citation>
    <scope>NUCLEOTIDE SEQUENCE</scope>
    <source>
        <strain evidence="6">KCTC 12988</strain>
    </source>
</reference>
<dbReference type="NCBIfam" id="TIGR00275">
    <property type="entry name" value="aminoacetone oxidase family FAD-binding enzyme"/>
    <property type="match status" value="1"/>
</dbReference>
<dbReference type="PANTHER" id="PTHR42887:SF2">
    <property type="entry name" value="OS12G0638800 PROTEIN"/>
    <property type="match status" value="1"/>
</dbReference>
<evidence type="ECO:0000256" key="2">
    <source>
        <dbReference type="ARBA" id="ARBA00022630"/>
    </source>
</evidence>
<dbReference type="SUPFAM" id="SSF51905">
    <property type="entry name" value="FAD/NAD(P)-binding domain"/>
    <property type="match status" value="1"/>
</dbReference>
<dbReference type="Gene3D" id="3.50.50.60">
    <property type="entry name" value="FAD/NAD(P)-binding domain"/>
    <property type="match status" value="1"/>
</dbReference>
<comment type="caution">
    <text evidence="6">The sequence shown here is derived from an EMBL/GenBank/DDBJ whole genome shotgun (WGS) entry which is preliminary data.</text>
</comment>
<organism evidence="6 7">
    <name type="scientific">Roseibacillus persicicus</name>
    <dbReference type="NCBI Taxonomy" id="454148"/>
    <lineage>
        <taxon>Bacteria</taxon>
        <taxon>Pseudomonadati</taxon>
        <taxon>Verrucomicrobiota</taxon>
        <taxon>Verrucomicrobiia</taxon>
        <taxon>Verrucomicrobiales</taxon>
        <taxon>Verrucomicrobiaceae</taxon>
        <taxon>Roseibacillus</taxon>
    </lineage>
</organism>
<evidence type="ECO:0000256" key="3">
    <source>
        <dbReference type="ARBA" id="ARBA00022827"/>
    </source>
</evidence>
<dbReference type="InterPro" id="IPR057661">
    <property type="entry name" value="RsdA/BaiN/AoA(So)_Rossmann"/>
</dbReference>
<dbReference type="PRINTS" id="PR00411">
    <property type="entry name" value="PNDRDTASEI"/>
</dbReference>
<evidence type="ECO:0000256" key="1">
    <source>
        <dbReference type="ARBA" id="ARBA00001974"/>
    </source>
</evidence>
<dbReference type="Pfam" id="PF22780">
    <property type="entry name" value="HI0933_like_1st"/>
    <property type="match status" value="1"/>
</dbReference>
<dbReference type="InterPro" id="IPR004792">
    <property type="entry name" value="BaiN-like"/>
</dbReference>
<reference evidence="6" key="1">
    <citation type="journal article" date="2014" name="Int. J. Syst. Evol. Microbiol.">
        <title>Complete genome sequence of Corynebacterium casei LMG S-19264T (=DSM 44701T), isolated from a smear-ripened cheese.</title>
        <authorList>
            <consortium name="US DOE Joint Genome Institute (JGI-PGF)"/>
            <person name="Walter F."/>
            <person name="Albersmeier A."/>
            <person name="Kalinowski J."/>
            <person name="Ruckert C."/>
        </authorList>
    </citation>
    <scope>NUCLEOTIDE SEQUENCE</scope>
    <source>
        <strain evidence="6">KCTC 12988</strain>
    </source>
</reference>
<evidence type="ECO:0000313" key="6">
    <source>
        <dbReference type="EMBL" id="GHC49985.1"/>
    </source>
</evidence>
<feature type="domain" description="RsdA/BaiN/AoA(So)-like insert" evidence="5">
    <location>
        <begin position="191"/>
        <end position="351"/>
    </location>
</feature>
<keyword evidence="2" id="KW-0285">Flavoprotein</keyword>
<dbReference type="EMBL" id="BMXI01000005">
    <property type="protein sequence ID" value="GHC49985.1"/>
    <property type="molecule type" value="Genomic_DNA"/>
</dbReference>
<evidence type="ECO:0000259" key="5">
    <source>
        <dbReference type="Pfam" id="PF22780"/>
    </source>
</evidence>
<dbReference type="Gene3D" id="1.10.8.260">
    <property type="entry name" value="HI0933 insert domain-like"/>
    <property type="match status" value="1"/>
</dbReference>
<dbReference type="InterPro" id="IPR055178">
    <property type="entry name" value="RsdA/BaiN/AoA(So)-like_dom"/>
</dbReference>
<keyword evidence="7" id="KW-1185">Reference proteome</keyword>
<dbReference type="PRINTS" id="PR00368">
    <property type="entry name" value="FADPNR"/>
</dbReference>
<dbReference type="InterPro" id="IPR023166">
    <property type="entry name" value="BaiN-like_dom_sf"/>
</dbReference>
<dbReference type="AlphaFoldDB" id="A0A918TJ46"/>